<feature type="domain" description="Glycosyltransferase subfamily 4-like N-terminal" evidence="5">
    <location>
        <begin position="23"/>
        <end position="202"/>
    </location>
</feature>
<dbReference type="Pfam" id="PF13579">
    <property type="entry name" value="Glyco_trans_4_4"/>
    <property type="match status" value="1"/>
</dbReference>
<evidence type="ECO:0000256" key="3">
    <source>
        <dbReference type="ARBA" id="ARBA00022679"/>
    </source>
</evidence>
<dbReference type="Pfam" id="PF00534">
    <property type="entry name" value="Glycos_transf_1"/>
    <property type="match status" value="1"/>
</dbReference>
<evidence type="ECO:0000256" key="2">
    <source>
        <dbReference type="ARBA" id="ARBA00022676"/>
    </source>
</evidence>
<dbReference type="PANTHER" id="PTHR45947">
    <property type="entry name" value="SULFOQUINOVOSYL TRANSFERASE SQD2"/>
    <property type="match status" value="1"/>
</dbReference>
<dbReference type="Gene3D" id="3.40.50.2000">
    <property type="entry name" value="Glycogen Phosphorylase B"/>
    <property type="match status" value="2"/>
</dbReference>
<dbReference type="RefSeq" id="WP_006215667.1">
    <property type="nucleotide sequence ID" value="NZ_ANHZ02000026.1"/>
</dbReference>
<protein>
    <recommendedName>
        <fullName evidence="1">D-inositol 3-phosphate glycosyltransferase</fullName>
    </recommendedName>
</protein>
<dbReference type="InterPro" id="IPR028098">
    <property type="entry name" value="Glyco_trans_4-like_N"/>
</dbReference>
<name>M2WAZ2_9MICC</name>
<dbReference type="Proteomes" id="UP000009877">
    <property type="component" value="Unassembled WGS sequence"/>
</dbReference>
<evidence type="ECO:0000259" key="5">
    <source>
        <dbReference type="Pfam" id="PF13579"/>
    </source>
</evidence>
<dbReference type="GO" id="GO:1901137">
    <property type="term" value="P:carbohydrate derivative biosynthetic process"/>
    <property type="evidence" value="ECO:0007669"/>
    <property type="project" value="UniProtKB-ARBA"/>
</dbReference>
<feature type="domain" description="Glycosyl transferase family 1" evidence="4">
    <location>
        <begin position="220"/>
        <end position="364"/>
    </location>
</feature>
<dbReference type="SUPFAM" id="SSF53756">
    <property type="entry name" value="UDP-Glycosyltransferase/glycogen phosphorylase"/>
    <property type="match status" value="1"/>
</dbReference>
<dbReference type="InterPro" id="IPR001296">
    <property type="entry name" value="Glyco_trans_1"/>
</dbReference>
<keyword evidence="3 6" id="KW-0808">Transferase</keyword>
<proteinExistence type="predicted"/>
<sequence length="407" mass="45064">MSRARSNALLLAHSYWPEHSPPQRRWQSLIPHLVQRGWQMTVVAPVAHYGFGPDADRSSRGRVGRGRPGPVGETIVRVPYLTARDARLPKLVDQLVTAVGSALRTLTVRGHSVVIVTAPSLPLLASGWLAARLRGKPLVVEMRDAWPNLATEAGVLQGRAQRIINRAVESVQDRADLVVTVTEGFAETLRERGVREVRTVRNGVRLEQTPVLDPPPLVRDRLEVLYLGNHGESQRLERLVEAAALVGPGMRLTLVGQGSQKAMLVRHAASLGAPVRFLDPVFRDQVFEHYRQADSLVISLRDDWKSFDATIPSKTYEVMAVGRHLTAVVRGEAAWVLRQAGAGDVVGSTAREIADLWQGLIADRSRLRCNLDGRAWVAEHADYADLAERYDALLRELLEDGRPRSSR</sequence>
<dbReference type="InterPro" id="IPR050194">
    <property type="entry name" value="Glycosyltransferase_grp1"/>
</dbReference>
<gene>
    <name evidence="6" type="ORF">C884_01441</name>
</gene>
<evidence type="ECO:0000313" key="6">
    <source>
        <dbReference type="EMBL" id="EME35647.1"/>
    </source>
</evidence>
<organism evidence="6 7">
    <name type="scientific">Kocuria palustris PEL</name>
    <dbReference type="NCBI Taxonomy" id="1236550"/>
    <lineage>
        <taxon>Bacteria</taxon>
        <taxon>Bacillati</taxon>
        <taxon>Actinomycetota</taxon>
        <taxon>Actinomycetes</taxon>
        <taxon>Micrococcales</taxon>
        <taxon>Micrococcaceae</taxon>
        <taxon>Kocuria</taxon>
    </lineage>
</organism>
<reference evidence="6 7" key="1">
    <citation type="journal article" date="2014" name="Genome Announc.">
        <title>Draft Genome Sequence of Kocuria palustris PEL.</title>
        <authorList>
            <person name="Sharma G."/>
            <person name="Khatri I."/>
            <person name="Subramanian S."/>
        </authorList>
    </citation>
    <scope>NUCLEOTIDE SEQUENCE [LARGE SCALE GENOMIC DNA]</scope>
    <source>
        <strain evidence="6 7">PEL</strain>
    </source>
</reference>
<evidence type="ECO:0000259" key="4">
    <source>
        <dbReference type="Pfam" id="PF00534"/>
    </source>
</evidence>
<accession>M2WAZ2</accession>
<dbReference type="CDD" id="cd03794">
    <property type="entry name" value="GT4_WbuB-like"/>
    <property type="match status" value="1"/>
</dbReference>
<dbReference type="EMBL" id="ANHZ02000026">
    <property type="protein sequence ID" value="EME35647.1"/>
    <property type="molecule type" value="Genomic_DNA"/>
</dbReference>
<comment type="caution">
    <text evidence="6">The sequence shown here is derived from an EMBL/GenBank/DDBJ whole genome shotgun (WGS) entry which is preliminary data.</text>
</comment>
<evidence type="ECO:0000256" key="1">
    <source>
        <dbReference type="ARBA" id="ARBA00021292"/>
    </source>
</evidence>
<dbReference type="AlphaFoldDB" id="M2WAZ2"/>
<keyword evidence="2" id="KW-0328">Glycosyltransferase</keyword>
<dbReference type="STRING" id="71999.KPaMU14_06740"/>
<evidence type="ECO:0000313" key="7">
    <source>
        <dbReference type="Proteomes" id="UP000009877"/>
    </source>
</evidence>
<dbReference type="GO" id="GO:0016758">
    <property type="term" value="F:hexosyltransferase activity"/>
    <property type="evidence" value="ECO:0007669"/>
    <property type="project" value="TreeGrafter"/>
</dbReference>
<dbReference type="PANTHER" id="PTHR45947:SF3">
    <property type="entry name" value="SULFOQUINOVOSYL TRANSFERASE SQD2"/>
    <property type="match status" value="1"/>
</dbReference>
<keyword evidence="7" id="KW-1185">Reference proteome</keyword>